<proteinExistence type="predicted"/>
<evidence type="ECO:0000256" key="5">
    <source>
        <dbReference type="ARBA" id="ARBA00023125"/>
    </source>
</evidence>
<dbReference type="SMART" id="SM00387">
    <property type="entry name" value="HATPase_c"/>
    <property type="match status" value="1"/>
</dbReference>
<feature type="domain" description="Response regulatory" evidence="10">
    <location>
        <begin position="1158"/>
        <end position="1273"/>
    </location>
</feature>
<sequence length="1415" mass="159335">MKKPKATLIVFLPILLLHVLLCGQKGVSQTNAFKFSHLTVEDGLSQGGVFSIYQDHKGLIWLGTRDGLNKFDTRKFTVYRNQQGDSLSLSDNYVISLFEDRYQRLWVGTYSGLNLYDSDLEKFHRVILTGPGGNKVEKQPLIFSIREDRNGRVWVASSVGLYVLEKNTDSPTLVFHQDLFADGEVGSSAIQDLYEDKEGNIWLCTENGLYLTEPTHAPQQGTKLTLLGKYFSGKNGQGLNDDNVTTILEINEGVFWIGTKTGGINVYNKIKNEFTYITHQNHVVGGLADNEIRSILKDRKGGYWVGTFKGLNYFSEEGEWSRFVADQKDPYSLSHNSIRPIFQDQKGDIWVGTYLGGVNILFRDIPVFDNYTYSPYTNSLSHHVVSSIVETGSDEIWIGTDGGGINFLNRKSGNIKSYLHDPSDPHSISHNSIKVLHIDKKGHLWIGTYLGGVNLLRKGSDGFEHIKNDPAVSNSLSDNSVYAIAEDRQGGMWFGTHGGGLNHMPEPTVHAFDLYSEFKTGQYHLSSDYIRTLMVDSEDNLWVGTENGLNVKWKGRKEFEIFNYSLHDSSSISGEMVVSLFEDKKGRIWAGTYSHGLNLFDPETKGFIHFTTQDGLAGNNIFGISEDDQGNLWLSTNNGISKFNPEQRSAKNFDKDDGISGNEFVLGAYTKLKNGEIAFGSSQGLTVFHPDSLKQNTYVPPVVLTDLKLFNKSVEPGEKQVLKKHISATSKITLKHDQNIFTIEFAVLNYLFPKKNQFAYKLDGFEEAWNYVNNPSATYTNLNAGNYTFLVKGANNDGLWNHLPATLEIKILPPPWKTWWAYTLYGCMVMGSVLLLVNFIQVRAKLQHDLQLEHLEKVRQEEIHEIKLNFFTNISHEFRTPLTLIITPIEQLLKESKIPEDSRYMLQIIKRNTNKLLKLVNQLLDFRKQESGMNQPKIAPQDLVKFLQEVLLTFGLYAQEKNISLKFERNIDGMHVYVDLDMIEKVIVNLLSNAFKYTPENGEIVVSIDKLAPDNLYPKGAAKFSVRDNGIGIPEEDLKTIFNSFYQVNDHHNSCQNPANSSGLGLALAKSIVKAHGGEIYASSDIQTEAANETTFVVLLPLGKAHFEENQLDVSGPEGDHTFWNTETWLTDLEPVNDHYLSKNRKSLAVSKPENQGTLLIVEDNEELRMLMAESLRDSYKVLEARDGEIGWKIAQKHLPDLVISDIMMPKCDGIALLSLIKGDLQTSHIPVILLTARTSMESMLTGLKTGSDDYITKPFQIDVLKLKVTNILKNRESFRKKFVREYLLNPKKEDTVSPEDTFLKSVVKIIEENIGQNDFNVTTLAFQLGLSRPVLYRKLKQLTDLSVIELINHIRLKKAAQLVLEEGATISDVAYKVGFSDPKYFSKSFKAFFGKSPRDFAAESGAAKNNSLAT</sequence>
<dbReference type="Gene3D" id="1.10.10.60">
    <property type="entry name" value="Homeodomain-like"/>
    <property type="match status" value="1"/>
</dbReference>
<dbReference type="PROSITE" id="PS00041">
    <property type="entry name" value="HTH_ARAC_FAMILY_1"/>
    <property type="match status" value="1"/>
</dbReference>
<dbReference type="InterPro" id="IPR011110">
    <property type="entry name" value="Reg_prop"/>
</dbReference>
<dbReference type="InterPro" id="IPR003661">
    <property type="entry name" value="HisK_dim/P_dom"/>
</dbReference>
<dbReference type="EC" id="2.7.13.3" evidence="2"/>
<dbReference type="InterPro" id="IPR003594">
    <property type="entry name" value="HATPase_dom"/>
</dbReference>
<dbReference type="SMART" id="SM00342">
    <property type="entry name" value="HTH_ARAC"/>
    <property type="match status" value="1"/>
</dbReference>
<keyword evidence="6" id="KW-0804">Transcription</keyword>
<comment type="catalytic activity">
    <reaction evidence="1">
        <text>ATP + protein L-histidine = ADP + protein N-phospho-L-histidine.</text>
        <dbReference type="EC" id="2.7.13.3"/>
    </reaction>
</comment>
<feature type="modified residue" description="4-aspartylphosphate" evidence="7">
    <location>
        <position position="1206"/>
    </location>
</feature>
<feature type="domain" description="Histidine kinase" evidence="9">
    <location>
        <begin position="873"/>
        <end position="1104"/>
    </location>
</feature>
<keyword evidence="3 7" id="KW-0597">Phosphoprotein</keyword>
<dbReference type="SMART" id="SM00448">
    <property type="entry name" value="REC"/>
    <property type="match status" value="1"/>
</dbReference>
<evidence type="ECO:0000313" key="12">
    <source>
        <dbReference type="Proteomes" id="UP001595818"/>
    </source>
</evidence>
<accession>A0ABV9T369</accession>
<evidence type="ECO:0000256" key="1">
    <source>
        <dbReference type="ARBA" id="ARBA00000085"/>
    </source>
</evidence>
<keyword evidence="12" id="KW-1185">Reference proteome</keyword>
<dbReference type="CDD" id="cd00075">
    <property type="entry name" value="HATPase"/>
    <property type="match status" value="1"/>
</dbReference>
<evidence type="ECO:0000256" key="6">
    <source>
        <dbReference type="ARBA" id="ARBA00023163"/>
    </source>
</evidence>
<dbReference type="EMBL" id="JBHSJJ010000009">
    <property type="protein sequence ID" value="MFC4873166.1"/>
    <property type="molecule type" value="Genomic_DNA"/>
</dbReference>
<dbReference type="InterPro" id="IPR011006">
    <property type="entry name" value="CheY-like_superfamily"/>
</dbReference>
<dbReference type="InterPro" id="IPR013783">
    <property type="entry name" value="Ig-like_fold"/>
</dbReference>
<dbReference type="Gene3D" id="1.10.287.130">
    <property type="match status" value="1"/>
</dbReference>
<organism evidence="11 12">
    <name type="scientific">Negadavirga shengliensis</name>
    <dbReference type="NCBI Taxonomy" id="1389218"/>
    <lineage>
        <taxon>Bacteria</taxon>
        <taxon>Pseudomonadati</taxon>
        <taxon>Bacteroidota</taxon>
        <taxon>Cytophagia</taxon>
        <taxon>Cytophagales</taxon>
        <taxon>Cyclobacteriaceae</taxon>
        <taxon>Negadavirga</taxon>
    </lineage>
</organism>
<dbReference type="SUPFAM" id="SSF47384">
    <property type="entry name" value="Homodimeric domain of signal transducing histidine kinase"/>
    <property type="match status" value="1"/>
</dbReference>
<dbReference type="PRINTS" id="PR00344">
    <property type="entry name" value="BCTRLSENSOR"/>
</dbReference>
<dbReference type="PROSITE" id="PS01124">
    <property type="entry name" value="HTH_ARAC_FAMILY_2"/>
    <property type="match status" value="1"/>
</dbReference>
<dbReference type="InterPro" id="IPR018060">
    <property type="entry name" value="HTH_AraC"/>
</dbReference>
<dbReference type="InterPro" id="IPR004358">
    <property type="entry name" value="Sig_transdc_His_kin-like_C"/>
</dbReference>
<dbReference type="CDD" id="cd00082">
    <property type="entry name" value="HisKA"/>
    <property type="match status" value="1"/>
</dbReference>
<dbReference type="Pfam" id="PF07494">
    <property type="entry name" value="Reg_prop"/>
    <property type="match status" value="10"/>
</dbReference>
<dbReference type="Proteomes" id="UP001595818">
    <property type="component" value="Unassembled WGS sequence"/>
</dbReference>
<dbReference type="CDD" id="cd17574">
    <property type="entry name" value="REC_OmpR"/>
    <property type="match status" value="1"/>
</dbReference>
<dbReference type="InterPro" id="IPR015943">
    <property type="entry name" value="WD40/YVTN_repeat-like_dom_sf"/>
</dbReference>
<dbReference type="InterPro" id="IPR036890">
    <property type="entry name" value="HATPase_C_sf"/>
</dbReference>
<dbReference type="PANTHER" id="PTHR43547">
    <property type="entry name" value="TWO-COMPONENT HISTIDINE KINASE"/>
    <property type="match status" value="1"/>
</dbReference>
<dbReference type="Gene3D" id="2.60.40.10">
    <property type="entry name" value="Immunoglobulins"/>
    <property type="match status" value="1"/>
</dbReference>
<evidence type="ECO:0000259" key="10">
    <source>
        <dbReference type="PROSITE" id="PS50110"/>
    </source>
</evidence>
<keyword evidence="4" id="KW-0805">Transcription regulation</keyword>
<dbReference type="InterPro" id="IPR036097">
    <property type="entry name" value="HisK_dim/P_sf"/>
</dbReference>
<dbReference type="PROSITE" id="PS50109">
    <property type="entry name" value="HIS_KIN"/>
    <property type="match status" value="1"/>
</dbReference>
<dbReference type="Pfam" id="PF00512">
    <property type="entry name" value="HisKA"/>
    <property type="match status" value="1"/>
</dbReference>
<dbReference type="InterPro" id="IPR011123">
    <property type="entry name" value="Y_Y_Y"/>
</dbReference>
<dbReference type="SUPFAM" id="SSF63829">
    <property type="entry name" value="Calcium-dependent phosphotriesterase"/>
    <property type="match status" value="3"/>
</dbReference>
<dbReference type="Pfam" id="PF07495">
    <property type="entry name" value="Y_Y_Y"/>
    <property type="match status" value="1"/>
</dbReference>
<evidence type="ECO:0000256" key="7">
    <source>
        <dbReference type="PROSITE-ProRule" id="PRU00169"/>
    </source>
</evidence>
<evidence type="ECO:0000313" key="11">
    <source>
        <dbReference type="EMBL" id="MFC4873166.1"/>
    </source>
</evidence>
<evidence type="ECO:0000259" key="9">
    <source>
        <dbReference type="PROSITE" id="PS50109"/>
    </source>
</evidence>
<protein>
    <recommendedName>
        <fullName evidence="2">histidine kinase</fullName>
        <ecNumber evidence="2">2.7.13.3</ecNumber>
    </recommendedName>
</protein>
<dbReference type="InterPro" id="IPR005467">
    <property type="entry name" value="His_kinase_dom"/>
</dbReference>
<keyword evidence="5" id="KW-0238">DNA-binding</keyword>
<name>A0ABV9T369_9BACT</name>
<gene>
    <name evidence="11" type="ORF">ACFPFU_15815</name>
</gene>
<dbReference type="SMART" id="SM00388">
    <property type="entry name" value="HisKA"/>
    <property type="match status" value="1"/>
</dbReference>
<dbReference type="InterPro" id="IPR018062">
    <property type="entry name" value="HTH_AraC-typ_CS"/>
</dbReference>
<evidence type="ECO:0000256" key="2">
    <source>
        <dbReference type="ARBA" id="ARBA00012438"/>
    </source>
</evidence>
<dbReference type="RefSeq" id="WP_377065750.1">
    <property type="nucleotide sequence ID" value="NZ_JBHSJJ010000009.1"/>
</dbReference>
<dbReference type="SUPFAM" id="SSF52172">
    <property type="entry name" value="CheY-like"/>
    <property type="match status" value="1"/>
</dbReference>
<dbReference type="Gene3D" id="2.130.10.10">
    <property type="entry name" value="YVTN repeat-like/Quinoprotein amine dehydrogenase"/>
    <property type="match status" value="2"/>
</dbReference>
<evidence type="ECO:0000259" key="8">
    <source>
        <dbReference type="PROSITE" id="PS01124"/>
    </source>
</evidence>
<dbReference type="SUPFAM" id="SSF46689">
    <property type="entry name" value="Homeodomain-like"/>
    <property type="match status" value="1"/>
</dbReference>
<reference evidence="12" key="1">
    <citation type="journal article" date="2019" name="Int. J. Syst. Evol. Microbiol.">
        <title>The Global Catalogue of Microorganisms (GCM) 10K type strain sequencing project: providing services to taxonomists for standard genome sequencing and annotation.</title>
        <authorList>
            <consortium name="The Broad Institute Genomics Platform"/>
            <consortium name="The Broad Institute Genome Sequencing Center for Infectious Disease"/>
            <person name="Wu L."/>
            <person name="Ma J."/>
        </authorList>
    </citation>
    <scope>NUCLEOTIDE SEQUENCE [LARGE SCALE GENOMIC DNA]</scope>
    <source>
        <strain evidence="12">CGMCC 4.7466</strain>
    </source>
</reference>
<dbReference type="Gene3D" id="3.40.50.2300">
    <property type="match status" value="1"/>
</dbReference>
<dbReference type="Pfam" id="PF02518">
    <property type="entry name" value="HATPase_c"/>
    <property type="match status" value="1"/>
</dbReference>
<dbReference type="Gene3D" id="3.30.565.10">
    <property type="entry name" value="Histidine kinase-like ATPase, C-terminal domain"/>
    <property type="match status" value="1"/>
</dbReference>
<dbReference type="InterPro" id="IPR009057">
    <property type="entry name" value="Homeodomain-like_sf"/>
</dbReference>
<dbReference type="Pfam" id="PF12833">
    <property type="entry name" value="HTH_18"/>
    <property type="match status" value="1"/>
</dbReference>
<dbReference type="Pfam" id="PF00072">
    <property type="entry name" value="Response_reg"/>
    <property type="match status" value="1"/>
</dbReference>
<feature type="domain" description="HTH araC/xylS-type" evidence="8">
    <location>
        <begin position="1305"/>
        <end position="1404"/>
    </location>
</feature>
<dbReference type="PANTHER" id="PTHR43547:SF2">
    <property type="entry name" value="HYBRID SIGNAL TRANSDUCTION HISTIDINE KINASE C"/>
    <property type="match status" value="1"/>
</dbReference>
<dbReference type="PROSITE" id="PS50110">
    <property type="entry name" value="RESPONSE_REGULATORY"/>
    <property type="match status" value="1"/>
</dbReference>
<evidence type="ECO:0000256" key="3">
    <source>
        <dbReference type="ARBA" id="ARBA00022553"/>
    </source>
</evidence>
<dbReference type="SUPFAM" id="SSF55874">
    <property type="entry name" value="ATPase domain of HSP90 chaperone/DNA topoisomerase II/histidine kinase"/>
    <property type="match status" value="1"/>
</dbReference>
<dbReference type="InterPro" id="IPR001789">
    <property type="entry name" value="Sig_transdc_resp-reg_receiver"/>
</dbReference>
<comment type="caution">
    <text evidence="11">The sequence shown here is derived from an EMBL/GenBank/DDBJ whole genome shotgun (WGS) entry which is preliminary data.</text>
</comment>
<evidence type="ECO:0000256" key="4">
    <source>
        <dbReference type="ARBA" id="ARBA00023015"/>
    </source>
</evidence>